<comment type="caution">
    <text evidence="2">The sequence shown here is derived from an EMBL/GenBank/DDBJ whole genome shotgun (WGS) entry which is preliminary data.</text>
</comment>
<feature type="compositionally biased region" description="Basic and acidic residues" evidence="1">
    <location>
        <begin position="1"/>
        <end position="19"/>
    </location>
</feature>
<dbReference type="AlphaFoldDB" id="A0A2A5QUI0"/>
<keyword evidence="3" id="KW-1185">Reference proteome</keyword>
<evidence type="ECO:0000313" key="3">
    <source>
        <dbReference type="Proteomes" id="UP000219689"/>
    </source>
</evidence>
<feature type="region of interest" description="Disordered" evidence="1">
    <location>
        <begin position="1"/>
        <end position="32"/>
    </location>
</feature>
<name>A0A2A5QUI0_9EURY</name>
<gene>
    <name evidence="2" type="ORF">CP557_08015</name>
</gene>
<organism evidence="2 3">
    <name type="scientific">Natrinema ejinorense</name>
    <dbReference type="NCBI Taxonomy" id="373386"/>
    <lineage>
        <taxon>Archaea</taxon>
        <taxon>Methanobacteriati</taxon>
        <taxon>Methanobacteriota</taxon>
        <taxon>Stenosarchaea group</taxon>
        <taxon>Halobacteria</taxon>
        <taxon>Halobacteriales</taxon>
        <taxon>Natrialbaceae</taxon>
        <taxon>Natrinema</taxon>
    </lineage>
</organism>
<sequence>MSNDEIRGKESPDRQDESAHSSSYRSLLESIDTDTTTLLEAITDDETLESDARLAAKRHCRELRAELECLHRYLPETGSAYADDGRANAITTVSGPFEAAREAFRRREGDSPKRDDDRTDETGGESKN</sequence>
<dbReference type="Proteomes" id="UP000219689">
    <property type="component" value="Unassembled WGS sequence"/>
</dbReference>
<evidence type="ECO:0000313" key="2">
    <source>
        <dbReference type="EMBL" id="PCR90475.1"/>
    </source>
</evidence>
<reference evidence="2 3" key="1">
    <citation type="submission" date="2017-09" db="EMBL/GenBank/DDBJ databases">
        <title>Genome sequences of Natrinema ejinorence JCM 13890T.</title>
        <authorList>
            <person name="Roh S.W."/>
            <person name="Kim Y.B."/>
            <person name="Kim J.Y."/>
        </authorList>
    </citation>
    <scope>NUCLEOTIDE SEQUENCE [LARGE SCALE GENOMIC DNA]</scope>
    <source>
        <strain evidence="2 3">JCM 13890</strain>
    </source>
</reference>
<protein>
    <submittedName>
        <fullName evidence="2">Uncharacterized protein</fullName>
    </submittedName>
</protein>
<dbReference type="OrthoDB" id="188378at2157"/>
<evidence type="ECO:0000256" key="1">
    <source>
        <dbReference type="SAM" id="MobiDB-lite"/>
    </source>
</evidence>
<dbReference type="EMBL" id="NXNI01000001">
    <property type="protein sequence ID" value="PCR90475.1"/>
    <property type="molecule type" value="Genomic_DNA"/>
</dbReference>
<feature type="region of interest" description="Disordered" evidence="1">
    <location>
        <begin position="103"/>
        <end position="128"/>
    </location>
</feature>
<proteinExistence type="predicted"/>
<dbReference type="RefSeq" id="WP_097379424.1">
    <property type="nucleotide sequence ID" value="NZ_NXNI01000001.1"/>
</dbReference>
<accession>A0A2A5QUI0</accession>